<proteinExistence type="predicted"/>
<organism evidence="1">
    <name type="scientific">Nothobranchius kadleci</name>
    <name type="common">African annual killifish</name>
    <dbReference type="NCBI Taxonomy" id="1051664"/>
    <lineage>
        <taxon>Eukaryota</taxon>
        <taxon>Metazoa</taxon>
        <taxon>Chordata</taxon>
        <taxon>Craniata</taxon>
        <taxon>Vertebrata</taxon>
        <taxon>Euteleostomi</taxon>
        <taxon>Actinopterygii</taxon>
        <taxon>Neopterygii</taxon>
        <taxon>Teleostei</taxon>
        <taxon>Neoteleostei</taxon>
        <taxon>Acanthomorphata</taxon>
        <taxon>Ovalentaria</taxon>
        <taxon>Atherinomorphae</taxon>
        <taxon>Cyprinodontiformes</taxon>
        <taxon>Nothobranchiidae</taxon>
        <taxon>Nothobranchius</taxon>
    </lineage>
</organism>
<dbReference type="AlphaFoldDB" id="A0A1A8DXY6"/>
<reference evidence="1" key="1">
    <citation type="submission" date="2016-05" db="EMBL/GenBank/DDBJ databases">
        <authorList>
            <person name="Lavstsen T."/>
            <person name="Jespersen J.S."/>
        </authorList>
    </citation>
    <scope>NUCLEOTIDE SEQUENCE</scope>
    <source>
        <tissue evidence="1">Brain</tissue>
    </source>
</reference>
<feature type="non-terminal residue" evidence="1">
    <location>
        <position position="1"/>
    </location>
</feature>
<feature type="non-terminal residue" evidence="1">
    <location>
        <position position="110"/>
    </location>
</feature>
<sequence length="110" mass="12214">LLHHLLHPQGLLLRHLLESLLLLLRPPLVEAWLPALLLNLSQLLLAILVATCCRPSEADLICVRWKRSESRRRGTRPATTWPPFCPVASPWSAATARTTLRSSATTTGPI</sequence>
<dbReference type="EMBL" id="HAEA01010317">
    <property type="protein sequence ID" value="SBQ38797.1"/>
    <property type="molecule type" value="Transcribed_RNA"/>
</dbReference>
<reference evidence="1" key="2">
    <citation type="submission" date="2016-06" db="EMBL/GenBank/DDBJ databases">
        <title>The genome of a short-lived fish provides insights into sex chromosome evolution and the genetic control of aging.</title>
        <authorList>
            <person name="Reichwald K."/>
            <person name="Felder M."/>
            <person name="Petzold A."/>
            <person name="Koch P."/>
            <person name="Groth M."/>
            <person name="Platzer M."/>
        </authorList>
    </citation>
    <scope>NUCLEOTIDE SEQUENCE</scope>
    <source>
        <tissue evidence="1">Brain</tissue>
    </source>
</reference>
<name>A0A1A8DXY6_NOTKA</name>
<gene>
    <name evidence="1" type="primary">WASF2</name>
</gene>
<protein>
    <submittedName>
        <fullName evidence="1">WAS protein family, member 2</fullName>
    </submittedName>
</protein>
<evidence type="ECO:0000313" key="1">
    <source>
        <dbReference type="EMBL" id="SBQ38797.1"/>
    </source>
</evidence>
<accession>A0A1A8DXY6</accession>